<dbReference type="Proteomes" id="UP000325577">
    <property type="component" value="Linkage Group LG16"/>
</dbReference>
<gene>
    <name evidence="1" type="ORF">F0562_029485</name>
</gene>
<accession>A0A5J5B5C1</accession>
<proteinExistence type="predicted"/>
<organism evidence="1 2">
    <name type="scientific">Nyssa sinensis</name>
    <dbReference type="NCBI Taxonomy" id="561372"/>
    <lineage>
        <taxon>Eukaryota</taxon>
        <taxon>Viridiplantae</taxon>
        <taxon>Streptophyta</taxon>
        <taxon>Embryophyta</taxon>
        <taxon>Tracheophyta</taxon>
        <taxon>Spermatophyta</taxon>
        <taxon>Magnoliopsida</taxon>
        <taxon>eudicotyledons</taxon>
        <taxon>Gunneridae</taxon>
        <taxon>Pentapetalae</taxon>
        <taxon>asterids</taxon>
        <taxon>Cornales</taxon>
        <taxon>Nyssaceae</taxon>
        <taxon>Nyssa</taxon>
    </lineage>
</organism>
<protein>
    <submittedName>
        <fullName evidence="1">Uncharacterized protein</fullName>
    </submittedName>
</protein>
<dbReference type="EMBL" id="CM018039">
    <property type="protein sequence ID" value="KAA8537007.1"/>
    <property type="molecule type" value="Genomic_DNA"/>
</dbReference>
<evidence type="ECO:0000313" key="1">
    <source>
        <dbReference type="EMBL" id="KAA8537007.1"/>
    </source>
</evidence>
<dbReference type="AlphaFoldDB" id="A0A5J5B5C1"/>
<reference evidence="1 2" key="1">
    <citation type="submission" date="2019-09" db="EMBL/GenBank/DDBJ databases">
        <title>A chromosome-level genome assembly of the Chinese tupelo Nyssa sinensis.</title>
        <authorList>
            <person name="Yang X."/>
            <person name="Kang M."/>
            <person name="Yang Y."/>
            <person name="Xiong H."/>
            <person name="Wang M."/>
            <person name="Zhang Z."/>
            <person name="Wang Z."/>
            <person name="Wu H."/>
            <person name="Ma T."/>
            <person name="Liu J."/>
            <person name="Xi Z."/>
        </authorList>
    </citation>
    <scope>NUCLEOTIDE SEQUENCE [LARGE SCALE GENOMIC DNA]</scope>
    <source>
        <strain evidence="1">J267</strain>
        <tissue evidence="1">Leaf</tissue>
    </source>
</reference>
<evidence type="ECO:0000313" key="2">
    <source>
        <dbReference type="Proteomes" id="UP000325577"/>
    </source>
</evidence>
<sequence length="86" mass="9243">MEKRELREVLRIYGCVVEVVIGTVEMALRFEDRCGAESVEFVGKSSRYLEAMPWSEVDVGAAAVVAGAPVTRLVAAVAGTKWIGGV</sequence>
<name>A0A5J5B5C1_9ASTE</name>
<keyword evidence="2" id="KW-1185">Reference proteome</keyword>